<sequence>MEKAIRNPTSSIPRCDQTITTETPLMIQIRHSVANFPQPMLRQ</sequence>
<organism evidence="1 2">
    <name type="scientific">Blastopirellula marina DSM 3645</name>
    <dbReference type="NCBI Taxonomy" id="314230"/>
    <lineage>
        <taxon>Bacteria</taxon>
        <taxon>Pseudomonadati</taxon>
        <taxon>Planctomycetota</taxon>
        <taxon>Planctomycetia</taxon>
        <taxon>Pirellulales</taxon>
        <taxon>Pirellulaceae</taxon>
        <taxon>Blastopirellula</taxon>
    </lineage>
</organism>
<dbReference type="Proteomes" id="UP000004358">
    <property type="component" value="Unassembled WGS sequence"/>
</dbReference>
<dbReference type="AlphaFoldDB" id="A3ZVG3"/>
<protein>
    <submittedName>
        <fullName evidence="1">Uncharacterized protein</fullName>
    </submittedName>
</protein>
<dbReference type="HOGENOM" id="CLU_3230371_0_0_0"/>
<proteinExistence type="predicted"/>
<dbReference type="EMBL" id="AANZ01000014">
    <property type="protein sequence ID" value="EAQ79309.1"/>
    <property type="molecule type" value="Genomic_DNA"/>
</dbReference>
<evidence type="ECO:0000313" key="1">
    <source>
        <dbReference type="EMBL" id="EAQ79309.1"/>
    </source>
</evidence>
<reference evidence="1 2" key="1">
    <citation type="submission" date="2006-02" db="EMBL/GenBank/DDBJ databases">
        <authorList>
            <person name="Amann R."/>
            <person name="Ferriera S."/>
            <person name="Johnson J."/>
            <person name="Kravitz S."/>
            <person name="Halpern A."/>
            <person name="Remington K."/>
            <person name="Beeson K."/>
            <person name="Tran B."/>
            <person name="Rogers Y.-H."/>
            <person name="Friedman R."/>
            <person name="Venter J.C."/>
        </authorList>
    </citation>
    <scope>NUCLEOTIDE SEQUENCE [LARGE SCALE GENOMIC DNA]</scope>
    <source>
        <strain evidence="1 2">DSM 3645</strain>
    </source>
</reference>
<evidence type="ECO:0000313" key="2">
    <source>
        <dbReference type="Proteomes" id="UP000004358"/>
    </source>
</evidence>
<gene>
    <name evidence="1" type="ORF">DSM3645_02498</name>
</gene>
<comment type="caution">
    <text evidence="1">The sequence shown here is derived from an EMBL/GenBank/DDBJ whole genome shotgun (WGS) entry which is preliminary data.</text>
</comment>
<accession>A3ZVG3</accession>
<name>A3ZVG3_9BACT</name>